<gene>
    <name evidence="1" type="ORF">C8D77_103460</name>
</gene>
<evidence type="ECO:0000313" key="2">
    <source>
        <dbReference type="Proteomes" id="UP000245631"/>
    </source>
</evidence>
<proteinExistence type="predicted"/>
<comment type="caution">
    <text evidence="1">The sequence shown here is derived from an EMBL/GenBank/DDBJ whole genome shotgun (WGS) entry which is preliminary data.</text>
</comment>
<accession>A0A8E2WDU2</accession>
<protein>
    <submittedName>
        <fullName evidence="1">Uncharacterized protein</fullName>
    </submittedName>
</protein>
<dbReference type="AlphaFoldDB" id="A0A8E2WDU2"/>
<organism evidence="1 2">
    <name type="scientific">Rhizobium loti</name>
    <name type="common">Mesorhizobium loti</name>
    <dbReference type="NCBI Taxonomy" id="381"/>
    <lineage>
        <taxon>Bacteria</taxon>
        <taxon>Pseudomonadati</taxon>
        <taxon>Pseudomonadota</taxon>
        <taxon>Alphaproteobacteria</taxon>
        <taxon>Hyphomicrobiales</taxon>
        <taxon>Phyllobacteriaceae</taxon>
        <taxon>Mesorhizobium</taxon>
    </lineage>
</organism>
<dbReference type="Proteomes" id="UP000245631">
    <property type="component" value="Unassembled WGS sequence"/>
</dbReference>
<evidence type="ECO:0000313" key="1">
    <source>
        <dbReference type="EMBL" id="PWJ91761.1"/>
    </source>
</evidence>
<name>A0A8E2WDU2_RHILI</name>
<reference evidence="1 2" key="1">
    <citation type="submission" date="2018-05" db="EMBL/GenBank/DDBJ databases">
        <title>Genomic Encyclopedia of Type Strains, Phase IV (KMG-IV): sequencing the most valuable type-strain genomes for metagenomic binning, comparative biology and taxonomic classification.</title>
        <authorList>
            <person name="Goeker M."/>
        </authorList>
    </citation>
    <scope>NUCLEOTIDE SEQUENCE [LARGE SCALE GENOMIC DNA]</scope>
    <source>
        <strain evidence="1 2">DSM 2626</strain>
    </source>
</reference>
<dbReference type="EMBL" id="QGGH01000003">
    <property type="protein sequence ID" value="PWJ91761.1"/>
    <property type="molecule type" value="Genomic_DNA"/>
</dbReference>
<sequence length="83" mass="8687">MLMASVIKRALISMPEAMPARSGDTEPVVVLVVGELVRPMPMPAISVPGSMVTQLAPSSPDPIRMAIKPIPNVSRPSGIATRA</sequence>